<reference evidence="3" key="5">
    <citation type="submission" date="2018-04" db="UniProtKB">
        <authorList>
            <consortium name="EnsemblFungi"/>
        </authorList>
    </citation>
    <scope>IDENTIFICATION</scope>
    <source>
        <strain evidence="3">R3-111a-1</strain>
    </source>
</reference>
<name>J3NWT0_GAET3</name>
<dbReference type="AlphaFoldDB" id="J3NWT0"/>
<organism evidence="2">
    <name type="scientific">Gaeumannomyces tritici (strain R3-111a-1)</name>
    <name type="common">Wheat and barley take-all root rot fungus</name>
    <name type="synonym">Gaeumannomyces graminis var. tritici</name>
    <dbReference type="NCBI Taxonomy" id="644352"/>
    <lineage>
        <taxon>Eukaryota</taxon>
        <taxon>Fungi</taxon>
        <taxon>Dikarya</taxon>
        <taxon>Ascomycota</taxon>
        <taxon>Pezizomycotina</taxon>
        <taxon>Sordariomycetes</taxon>
        <taxon>Sordariomycetidae</taxon>
        <taxon>Magnaporthales</taxon>
        <taxon>Magnaporthaceae</taxon>
        <taxon>Gaeumannomyces</taxon>
    </lineage>
</organism>
<dbReference type="InterPro" id="IPR036591">
    <property type="entry name" value="YggU-like_sf"/>
</dbReference>
<comment type="similarity">
    <text evidence="1">Belongs to the UPF0235 family.</text>
</comment>
<sequence>MSQMRAIRFIASSKRSPVPPALMLQCHVRPSASKSREGITSLSDDAINLSVAAPPLENKANQAVVAVLSEALGSPKSDLNIVSGLKSHEKTVAVKGKLALGTEKEVLSRVIELLRQATTPTS</sequence>
<evidence type="ECO:0008006" key="5">
    <source>
        <dbReference type="Google" id="ProtNLM"/>
    </source>
</evidence>
<dbReference type="Proteomes" id="UP000006039">
    <property type="component" value="Unassembled WGS sequence"/>
</dbReference>
<evidence type="ECO:0000313" key="2">
    <source>
        <dbReference type="EMBL" id="EJT75812.1"/>
    </source>
</evidence>
<dbReference type="HOGENOM" id="CLU_130694_1_0_1"/>
<dbReference type="eggNOG" id="KOG3276">
    <property type="taxonomic scope" value="Eukaryota"/>
</dbReference>
<dbReference type="PANTHER" id="PTHR13420">
    <property type="entry name" value="UPF0235 PROTEIN C15ORF40"/>
    <property type="match status" value="1"/>
</dbReference>
<dbReference type="Gene3D" id="3.30.1200.10">
    <property type="entry name" value="YggU-like"/>
    <property type="match status" value="1"/>
</dbReference>
<dbReference type="SMART" id="SM01152">
    <property type="entry name" value="DUF167"/>
    <property type="match status" value="1"/>
</dbReference>
<reference evidence="3" key="4">
    <citation type="journal article" date="2015" name="G3 (Bethesda)">
        <title>Genome sequences of three phytopathogenic species of the Magnaporthaceae family of fungi.</title>
        <authorList>
            <person name="Okagaki L.H."/>
            <person name="Nunes C.C."/>
            <person name="Sailsbery J."/>
            <person name="Clay B."/>
            <person name="Brown D."/>
            <person name="John T."/>
            <person name="Oh Y."/>
            <person name="Young N."/>
            <person name="Fitzgerald M."/>
            <person name="Haas B.J."/>
            <person name="Zeng Q."/>
            <person name="Young S."/>
            <person name="Adiconis X."/>
            <person name="Fan L."/>
            <person name="Levin J.Z."/>
            <person name="Mitchell T.K."/>
            <person name="Okubara P.A."/>
            <person name="Farman M.L."/>
            <person name="Kohn L.M."/>
            <person name="Birren B."/>
            <person name="Ma L.-J."/>
            <person name="Dean R.A."/>
        </authorList>
    </citation>
    <scope>NUCLEOTIDE SEQUENCE</scope>
    <source>
        <strain evidence="3">R3-111a-1</strain>
    </source>
</reference>
<reference evidence="4" key="1">
    <citation type="submission" date="2010-07" db="EMBL/GenBank/DDBJ databases">
        <title>The genome sequence of Gaeumannomyces graminis var. tritici strain R3-111a-1.</title>
        <authorList>
            <consortium name="The Broad Institute Genome Sequencing Platform"/>
            <person name="Ma L.-J."/>
            <person name="Dead R."/>
            <person name="Young S."/>
            <person name="Zeng Q."/>
            <person name="Koehrsen M."/>
            <person name="Alvarado L."/>
            <person name="Berlin A."/>
            <person name="Chapman S.B."/>
            <person name="Chen Z."/>
            <person name="Freedman E."/>
            <person name="Gellesch M."/>
            <person name="Goldberg J."/>
            <person name="Griggs A."/>
            <person name="Gujja S."/>
            <person name="Heilman E.R."/>
            <person name="Heiman D."/>
            <person name="Hepburn T."/>
            <person name="Howarth C."/>
            <person name="Jen D."/>
            <person name="Larson L."/>
            <person name="Mehta T."/>
            <person name="Neiman D."/>
            <person name="Pearson M."/>
            <person name="Roberts A."/>
            <person name="Saif S."/>
            <person name="Shea T."/>
            <person name="Shenoy N."/>
            <person name="Sisk P."/>
            <person name="Stolte C."/>
            <person name="Sykes S."/>
            <person name="Walk T."/>
            <person name="White J."/>
            <person name="Yandava C."/>
            <person name="Haas B."/>
            <person name="Nusbaum C."/>
            <person name="Birren B."/>
        </authorList>
    </citation>
    <scope>NUCLEOTIDE SEQUENCE [LARGE SCALE GENOMIC DNA]</scope>
    <source>
        <strain evidence="4">R3-111a-1</strain>
    </source>
</reference>
<evidence type="ECO:0000256" key="1">
    <source>
        <dbReference type="ARBA" id="ARBA00010364"/>
    </source>
</evidence>
<keyword evidence="4" id="KW-1185">Reference proteome</keyword>
<dbReference type="SUPFAM" id="SSF69786">
    <property type="entry name" value="YggU-like"/>
    <property type="match status" value="1"/>
</dbReference>
<dbReference type="EMBL" id="GL385397">
    <property type="protein sequence ID" value="EJT75812.1"/>
    <property type="molecule type" value="Genomic_DNA"/>
</dbReference>
<dbReference type="GO" id="GO:0005737">
    <property type="term" value="C:cytoplasm"/>
    <property type="evidence" value="ECO:0007669"/>
    <property type="project" value="TreeGrafter"/>
</dbReference>
<reference evidence="2" key="3">
    <citation type="submission" date="2010-09" db="EMBL/GenBank/DDBJ databases">
        <title>Annotation of Gaeumannomyces graminis var. tritici R3-111a-1.</title>
        <authorList>
            <consortium name="The Broad Institute Genome Sequencing Platform"/>
            <person name="Ma L.-J."/>
            <person name="Dead R."/>
            <person name="Young S.K."/>
            <person name="Zeng Q."/>
            <person name="Gargeya S."/>
            <person name="Fitzgerald M."/>
            <person name="Haas B."/>
            <person name="Abouelleil A."/>
            <person name="Alvarado L."/>
            <person name="Arachchi H.M."/>
            <person name="Berlin A."/>
            <person name="Brown A."/>
            <person name="Chapman S.B."/>
            <person name="Chen Z."/>
            <person name="Dunbar C."/>
            <person name="Freedman E."/>
            <person name="Gearin G."/>
            <person name="Gellesch M."/>
            <person name="Goldberg J."/>
            <person name="Griggs A."/>
            <person name="Gujja S."/>
            <person name="Heiman D."/>
            <person name="Howarth C."/>
            <person name="Larson L."/>
            <person name="Lui A."/>
            <person name="MacDonald P.J.P."/>
            <person name="Mehta T."/>
            <person name="Montmayeur A."/>
            <person name="Murphy C."/>
            <person name="Neiman D."/>
            <person name="Pearson M."/>
            <person name="Priest M."/>
            <person name="Roberts A."/>
            <person name="Saif S."/>
            <person name="Shea T."/>
            <person name="Shenoy N."/>
            <person name="Sisk P."/>
            <person name="Stolte C."/>
            <person name="Sykes S."/>
            <person name="Yandava C."/>
            <person name="Wortman J."/>
            <person name="Nusbaum C."/>
            <person name="Birren B."/>
        </authorList>
    </citation>
    <scope>NUCLEOTIDE SEQUENCE</scope>
    <source>
        <strain evidence="2">R3-111a-1</strain>
    </source>
</reference>
<evidence type="ECO:0000313" key="3">
    <source>
        <dbReference type="EnsemblFungi" id="EJT75812"/>
    </source>
</evidence>
<gene>
    <name evidence="3" type="primary">20346199</name>
    <name evidence="2" type="ORF">GGTG_05741</name>
</gene>
<evidence type="ECO:0000313" key="4">
    <source>
        <dbReference type="Proteomes" id="UP000006039"/>
    </source>
</evidence>
<dbReference type="STRING" id="644352.J3NWT0"/>
<proteinExistence type="inferred from homology"/>
<dbReference type="HAMAP" id="MF_00634">
    <property type="entry name" value="UPF0235"/>
    <property type="match status" value="1"/>
</dbReference>
<dbReference type="InterPro" id="IPR003746">
    <property type="entry name" value="DUF167"/>
</dbReference>
<accession>J3NWT0</accession>
<dbReference type="NCBIfam" id="TIGR00251">
    <property type="entry name" value="DUF167 family protein"/>
    <property type="match status" value="1"/>
</dbReference>
<dbReference type="GeneID" id="20346199"/>
<dbReference type="VEuPathDB" id="FungiDB:GGTG_05741"/>
<dbReference type="PANTHER" id="PTHR13420:SF7">
    <property type="entry name" value="UPF0235 PROTEIN C15ORF40"/>
    <property type="match status" value="1"/>
</dbReference>
<reference evidence="2" key="2">
    <citation type="submission" date="2010-07" db="EMBL/GenBank/DDBJ databases">
        <authorList>
            <consortium name="The Broad Institute Genome Sequencing Platform"/>
            <consortium name="Broad Institute Genome Sequencing Center for Infectious Disease"/>
            <person name="Ma L.-J."/>
            <person name="Dead R."/>
            <person name="Young S."/>
            <person name="Zeng Q."/>
            <person name="Koehrsen M."/>
            <person name="Alvarado L."/>
            <person name="Berlin A."/>
            <person name="Chapman S.B."/>
            <person name="Chen Z."/>
            <person name="Freedman E."/>
            <person name="Gellesch M."/>
            <person name="Goldberg J."/>
            <person name="Griggs A."/>
            <person name="Gujja S."/>
            <person name="Heilman E.R."/>
            <person name="Heiman D."/>
            <person name="Hepburn T."/>
            <person name="Howarth C."/>
            <person name="Jen D."/>
            <person name="Larson L."/>
            <person name="Mehta T."/>
            <person name="Neiman D."/>
            <person name="Pearson M."/>
            <person name="Roberts A."/>
            <person name="Saif S."/>
            <person name="Shea T."/>
            <person name="Shenoy N."/>
            <person name="Sisk P."/>
            <person name="Stolte C."/>
            <person name="Sykes S."/>
            <person name="Walk T."/>
            <person name="White J."/>
            <person name="Yandava C."/>
            <person name="Haas B."/>
            <person name="Nusbaum C."/>
            <person name="Birren B."/>
        </authorList>
    </citation>
    <scope>NUCLEOTIDE SEQUENCE</scope>
    <source>
        <strain evidence="2">R3-111a-1</strain>
    </source>
</reference>
<dbReference type="OrthoDB" id="244097at2759"/>
<dbReference type="Pfam" id="PF02594">
    <property type="entry name" value="DUF167"/>
    <property type="match status" value="1"/>
</dbReference>
<dbReference type="EnsemblFungi" id="EJT75812">
    <property type="protein sequence ID" value="EJT75812"/>
    <property type="gene ID" value="GGTG_05741"/>
</dbReference>
<protein>
    <recommendedName>
        <fullName evidence="5">YggU family protein</fullName>
    </recommendedName>
</protein>
<dbReference type="RefSeq" id="XP_009221812.1">
    <property type="nucleotide sequence ID" value="XM_009223548.1"/>
</dbReference>